<evidence type="ECO:0000313" key="2">
    <source>
        <dbReference type="EMBL" id="NOL48707.1"/>
    </source>
</evidence>
<evidence type="ECO:0000259" key="1">
    <source>
        <dbReference type="Pfam" id="PF00501"/>
    </source>
</evidence>
<proteinExistence type="predicted"/>
<dbReference type="Proteomes" id="UP000541421">
    <property type="component" value="Unassembled WGS sequence"/>
</dbReference>
<name>A0A7Y4L852_9BURK</name>
<sequence>MAKDFYDAQETQSLEARELHLFSALRDNLRQLSERVPALSKQVEGINISTLNSREDLAQIPVIRKSELLAAQTSQRKALQKAEQGDEINRIFGGFSAVGWGQAARVFSSPGPIFEPEVARTDYWRMARAVYAAGIRKGMLVHNAFAYHFTPAGSMFESAALAVGATVFPAGVGQTEMQVSAIHDLKPNAYIGTPSFLRIIVEKAAELGVDISSIKHALFSAEAFPPSLQKWFAERGIDGYQAYGTADLGLIAYETKAREGLVIAEDIILEIVKPGTNDPVPDGEVGEVVVTTLNPDYPLLRFGTGDLSVIMPGTSPCGRTNRRIKGWMGRADQSVKVRGAMVHPSLVDKVVKRHPEIKRARLVVTGAMGKDELSLWVAMHQPLTEALIQEIQVSIKEFIKLRTDIVQKTENELKNDGIVIEDARSYEERVLSAE</sequence>
<dbReference type="RefSeq" id="WP_171587690.1">
    <property type="nucleotide sequence ID" value="NZ_JABGBO010000001.1"/>
</dbReference>
<dbReference type="PANTHER" id="PTHR43845">
    <property type="entry name" value="BLR5969 PROTEIN"/>
    <property type="match status" value="1"/>
</dbReference>
<dbReference type="InterPro" id="IPR045851">
    <property type="entry name" value="AMP-bd_C_sf"/>
</dbReference>
<dbReference type="Gene3D" id="3.30.300.30">
    <property type="match status" value="1"/>
</dbReference>
<dbReference type="PANTHER" id="PTHR43845:SF1">
    <property type="entry name" value="BLR5969 PROTEIN"/>
    <property type="match status" value="1"/>
</dbReference>
<dbReference type="EMBL" id="JABGBO010000001">
    <property type="protein sequence ID" value="NOL48707.1"/>
    <property type="molecule type" value="Genomic_DNA"/>
</dbReference>
<comment type="caution">
    <text evidence="2">The sequence shown here is derived from an EMBL/GenBank/DDBJ whole genome shotgun (WGS) entry which is preliminary data.</text>
</comment>
<reference evidence="2 3" key="1">
    <citation type="submission" date="2020-05" db="EMBL/GenBank/DDBJ databases">
        <authorList>
            <person name="Niu N."/>
        </authorList>
    </citation>
    <scope>NUCLEOTIDE SEQUENCE [LARGE SCALE GENOMIC DNA]</scope>
    <source>
        <strain evidence="2 3">LMG10982</strain>
    </source>
</reference>
<organism evidence="2 3">
    <name type="scientific">Pelistega europaea</name>
    <dbReference type="NCBI Taxonomy" id="106147"/>
    <lineage>
        <taxon>Bacteria</taxon>
        <taxon>Pseudomonadati</taxon>
        <taxon>Pseudomonadota</taxon>
        <taxon>Betaproteobacteria</taxon>
        <taxon>Burkholderiales</taxon>
        <taxon>Alcaligenaceae</taxon>
        <taxon>Pelistega</taxon>
    </lineage>
</organism>
<dbReference type="InterPro" id="IPR042099">
    <property type="entry name" value="ANL_N_sf"/>
</dbReference>
<dbReference type="Gene3D" id="3.40.50.12780">
    <property type="entry name" value="N-terminal domain of ligase-like"/>
    <property type="match status" value="1"/>
</dbReference>
<dbReference type="SUPFAM" id="SSF56801">
    <property type="entry name" value="Acetyl-CoA synthetase-like"/>
    <property type="match status" value="1"/>
</dbReference>
<evidence type="ECO:0000313" key="3">
    <source>
        <dbReference type="Proteomes" id="UP000541421"/>
    </source>
</evidence>
<dbReference type="Pfam" id="PF00501">
    <property type="entry name" value="AMP-binding"/>
    <property type="match status" value="1"/>
</dbReference>
<dbReference type="AlphaFoldDB" id="A0A7Y4L852"/>
<keyword evidence="3" id="KW-1185">Reference proteome</keyword>
<accession>A0A7Y4L852</accession>
<feature type="domain" description="AMP-dependent synthetase/ligase" evidence="1">
    <location>
        <begin position="153"/>
        <end position="291"/>
    </location>
</feature>
<gene>
    <name evidence="2" type="ORF">HKX40_00940</name>
</gene>
<protein>
    <submittedName>
        <fullName evidence="2">AMP-binding protein</fullName>
    </submittedName>
</protein>
<dbReference type="InterPro" id="IPR000873">
    <property type="entry name" value="AMP-dep_synth/lig_dom"/>
</dbReference>